<proteinExistence type="predicted"/>
<feature type="compositionally biased region" description="Acidic residues" evidence="1">
    <location>
        <begin position="18"/>
        <end position="33"/>
    </location>
</feature>
<protein>
    <submittedName>
        <fullName evidence="4">Iwr1 domain-containing protein</fullName>
    </submittedName>
</protein>
<evidence type="ECO:0000313" key="2">
    <source>
        <dbReference type="EMBL" id="VDD91613.1"/>
    </source>
</evidence>
<dbReference type="Proteomes" id="UP000274131">
    <property type="component" value="Unassembled WGS sequence"/>
</dbReference>
<dbReference type="WBParaSite" id="EVEC_0000681601-mRNA-1">
    <property type="protein sequence ID" value="EVEC_0000681601-mRNA-1"/>
    <property type="gene ID" value="EVEC_0000681601"/>
</dbReference>
<evidence type="ECO:0000256" key="1">
    <source>
        <dbReference type="SAM" id="MobiDB-lite"/>
    </source>
</evidence>
<gene>
    <name evidence="2" type="ORF">EVEC_LOCUS6364</name>
</gene>
<accession>A0A0N4V8V0</accession>
<organism evidence="4">
    <name type="scientific">Enterobius vermicularis</name>
    <name type="common">Human pinworm</name>
    <dbReference type="NCBI Taxonomy" id="51028"/>
    <lineage>
        <taxon>Eukaryota</taxon>
        <taxon>Metazoa</taxon>
        <taxon>Ecdysozoa</taxon>
        <taxon>Nematoda</taxon>
        <taxon>Chromadorea</taxon>
        <taxon>Rhabditida</taxon>
        <taxon>Spirurina</taxon>
        <taxon>Oxyuridomorpha</taxon>
        <taxon>Oxyuroidea</taxon>
        <taxon>Oxyuridae</taxon>
        <taxon>Enterobius</taxon>
    </lineage>
</organism>
<name>A0A0N4V8V0_ENTVE</name>
<evidence type="ECO:0000313" key="3">
    <source>
        <dbReference type="Proteomes" id="UP000274131"/>
    </source>
</evidence>
<keyword evidence="3" id="KW-1185">Reference proteome</keyword>
<reference evidence="4" key="1">
    <citation type="submission" date="2016-04" db="UniProtKB">
        <authorList>
            <consortium name="WormBaseParasite"/>
        </authorList>
    </citation>
    <scope>IDENTIFICATION</scope>
</reference>
<dbReference type="AlphaFoldDB" id="A0A0N4V8V0"/>
<reference evidence="2 3" key="2">
    <citation type="submission" date="2018-10" db="EMBL/GenBank/DDBJ databases">
        <authorList>
            <consortium name="Pathogen Informatics"/>
        </authorList>
    </citation>
    <scope>NUCLEOTIDE SEQUENCE [LARGE SCALE GENOMIC DNA]</scope>
</reference>
<dbReference type="EMBL" id="UXUI01008480">
    <property type="protein sequence ID" value="VDD91613.1"/>
    <property type="molecule type" value="Genomic_DNA"/>
</dbReference>
<feature type="region of interest" description="Disordered" evidence="1">
    <location>
        <begin position="1"/>
        <end position="33"/>
    </location>
</feature>
<sequence length="76" mass="8609">MLVVVSSEDVNEKYSGDNDNDDNDNVDYDYNDNDGEKQKSCIAQFSPYFFVNDYDDDDFGCDNDVDVADAVDNNDI</sequence>
<evidence type="ECO:0000313" key="4">
    <source>
        <dbReference type="WBParaSite" id="EVEC_0000681601-mRNA-1"/>
    </source>
</evidence>